<dbReference type="EMBL" id="GGEC01081605">
    <property type="protein sequence ID" value="MBX62089.1"/>
    <property type="molecule type" value="Transcribed_RNA"/>
</dbReference>
<reference evidence="1" key="1">
    <citation type="submission" date="2018-02" db="EMBL/GenBank/DDBJ databases">
        <title>Rhizophora mucronata_Transcriptome.</title>
        <authorList>
            <person name="Meera S.P."/>
            <person name="Sreeshan A."/>
            <person name="Augustine A."/>
        </authorList>
    </citation>
    <scope>NUCLEOTIDE SEQUENCE</scope>
    <source>
        <tissue evidence="1">Leaf</tissue>
    </source>
</reference>
<protein>
    <submittedName>
        <fullName evidence="1">Uncharacterized protein</fullName>
    </submittedName>
</protein>
<accession>A0A2P2Q5B5</accession>
<proteinExistence type="predicted"/>
<name>A0A2P2Q5B5_RHIMU</name>
<evidence type="ECO:0000313" key="1">
    <source>
        <dbReference type="EMBL" id="MBX62089.1"/>
    </source>
</evidence>
<organism evidence="1">
    <name type="scientific">Rhizophora mucronata</name>
    <name type="common">Asiatic mangrove</name>
    <dbReference type="NCBI Taxonomy" id="61149"/>
    <lineage>
        <taxon>Eukaryota</taxon>
        <taxon>Viridiplantae</taxon>
        <taxon>Streptophyta</taxon>
        <taxon>Embryophyta</taxon>
        <taxon>Tracheophyta</taxon>
        <taxon>Spermatophyta</taxon>
        <taxon>Magnoliopsida</taxon>
        <taxon>eudicotyledons</taxon>
        <taxon>Gunneridae</taxon>
        <taxon>Pentapetalae</taxon>
        <taxon>rosids</taxon>
        <taxon>fabids</taxon>
        <taxon>Malpighiales</taxon>
        <taxon>Rhizophoraceae</taxon>
        <taxon>Rhizophora</taxon>
    </lineage>
</organism>
<sequence length="56" mass="6291">MLVCKLCKHILPFNCNFTCLVLCVKCCFVIFFSKSTCKASVHPLMCTYLEDFGSGC</sequence>
<dbReference type="AlphaFoldDB" id="A0A2P2Q5B5"/>